<evidence type="ECO:0000256" key="5">
    <source>
        <dbReference type="ARBA" id="ARBA00022833"/>
    </source>
</evidence>
<dbReference type="OrthoDB" id="10018191at2759"/>
<dbReference type="EMBL" id="JABELV010000243">
    <property type="protein sequence ID" value="KAG7527696.1"/>
    <property type="molecule type" value="Genomic_DNA"/>
</dbReference>
<comment type="subcellular location">
    <subcellularLocation>
        <location evidence="1">Nucleus</location>
    </subcellularLocation>
</comment>
<feature type="compositionally biased region" description="Polar residues" evidence="8">
    <location>
        <begin position="524"/>
        <end position="533"/>
    </location>
</feature>
<dbReference type="InterPro" id="IPR036236">
    <property type="entry name" value="Znf_C2H2_sf"/>
</dbReference>
<organism evidence="10 11">
    <name type="scientific">Filobasidium floriforme</name>
    <dbReference type="NCBI Taxonomy" id="5210"/>
    <lineage>
        <taxon>Eukaryota</taxon>
        <taxon>Fungi</taxon>
        <taxon>Dikarya</taxon>
        <taxon>Basidiomycota</taxon>
        <taxon>Agaricomycotina</taxon>
        <taxon>Tremellomycetes</taxon>
        <taxon>Filobasidiales</taxon>
        <taxon>Filobasidiaceae</taxon>
        <taxon>Filobasidium</taxon>
    </lineage>
</organism>
<dbReference type="FunFam" id="3.30.160.60:FF:002343">
    <property type="entry name" value="Zinc finger protein 33A"/>
    <property type="match status" value="1"/>
</dbReference>
<dbReference type="Gene3D" id="3.30.160.60">
    <property type="entry name" value="Classic Zinc Finger"/>
    <property type="match status" value="2"/>
</dbReference>
<reference evidence="10" key="1">
    <citation type="submission" date="2020-04" db="EMBL/GenBank/DDBJ databases">
        <title>Analysis of mating type loci in Filobasidium floriforme.</title>
        <authorList>
            <person name="Nowrousian M."/>
        </authorList>
    </citation>
    <scope>NUCLEOTIDE SEQUENCE</scope>
    <source>
        <strain evidence="10">CBS 6242</strain>
    </source>
</reference>
<dbReference type="PROSITE" id="PS50157">
    <property type="entry name" value="ZINC_FINGER_C2H2_2"/>
    <property type="match status" value="2"/>
</dbReference>
<dbReference type="AlphaFoldDB" id="A0A8K0JEF8"/>
<feature type="compositionally biased region" description="Pro residues" evidence="8">
    <location>
        <begin position="586"/>
        <end position="598"/>
    </location>
</feature>
<feature type="compositionally biased region" description="Low complexity" evidence="8">
    <location>
        <begin position="535"/>
        <end position="550"/>
    </location>
</feature>
<dbReference type="GO" id="GO:0000785">
    <property type="term" value="C:chromatin"/>
    <property type="evidence" value="ECO:0007669"/>
    <property type="project" value="TreeGrafter"/>
</dbReference>
<feature type="compositionally biased region" description="Polar residues" evidence="8">
    <location>
        <begin position="457"/>
        <end position="470"/>
    </location>
</feature>
<evidence type="ECO:0000256" key="8">
    <source>
        <dbReference type="SAM" id="MobiDB-lite"/>
    </source>
</evidence>
<feature type="region of interest" description="Disordered" evidence="8">
    <location>
        <begin position="675"/>
        <end position="710"/>
    </location>
</feature>
<feature type="domain" description="C2H2-type" evidence="9">
    <location>
        <begin position="166"/>
        <end position="193"/>
    </location>
</feature>
<keyword evidence="3" id="KW-0677">Repeat</keyword>
<feature type="region of interest" description="Disordered" evidence="8">
    <location>
        <begin position="1"/>
        <end position="94"/>
    </location>
</feature>
<feature type="region of interest" description="Disordered" evidence="8">
    <location>
        <begin position="210"/>
        <end position="258"/>
    </location>
</feature>
<dbReference type="GO" id="GO:0000981">
    <property type="term" value="F:DNA-binding transcription factor activity, RNA polymerase II-specific"/>
    <property type="evidence" value="ECO:0007669"/>
    <property type="project" value="InterPro"/>
</dbReference>
<keyword evidence="4 7" id="KW-0863">Zinc-finger</keyword>
<dbReference type="SUPFAM" id="SSF57667">
    <property type="entry name" value="beta-beta-alpha zinc fingers"/>
    <property type="match status" value="1"/>
</dbReference>
<keyword evidence="11" id="KW-1185">Reference proteome</keyword>
<keyword evidence="5" id="KW-0862">Zinc</keyword>
<name>A0A8K0JEF8_9TREE</name>
<proteinExistence type="predicted"/>
<feature type="domain" description="C2H2-type" evidence="9">
    <location>
        <begin position="135"/>
        <end position="165"/>
    </location>
</feature>
<feature type="compositionally biased region" description="Polar residues" evidence="8">
    <location>
        <begin position="55"/>
        <end position="67"/>
    </location>
</feature>
<evidence type="ECO:0000256" key="2">
    <source>
        <dbReference type="ARBA" id="ARBA00022723"/>
    </source>
</evidence>
<dbReference type="GO" id="GO:0000978">
    <property type="term" value="F:RNA polymerase II cis-regulatory region sequence-specific DNA binding"/>
    <property type="evidence" value="ECO:0007669"/>
    <property type="project" value="InterPro"/>
</dbReference>
<sequence>MEVQINHDYASGNAPPPYDDYAYPANGLPSSTSYDPAQGFSSPSGQGPLFPPQPSNGSHHLSQSNYSAVAPPQNLEQSPQTQRPHERVPAGPSYNAMAGPSNPYLQGLPPAIQSQMPGGADYGSLPVGVSGGKIFKCMGFPGCEMTFTRSEHLARHVRKHTGERPFPCHCGKAFSRLDNLRQHAATVHNDSVDLNDRMLRALAPVHAALSQRAGKEQRQRGEVLSVPKTAAERAKSVQPKKPKKTAPRGVVEGNSGHGPMQMMQSPHHFGPEMPPPPPVLIPGQPGFQLQHPISSSITSNPDVVAHYPTQMVPPPAGGPLHAMPMSHPQAHQPHPPPWFPPHATIEGQRPESSYRPGTDGRPGTGYASHQTSAGVSPHLPNPPQSSSLSGYGNYVRSPQEHPPAGFQYEPFPHGIRPGSKHPVSLQLHHPPRSAGPTMGAGHSAASVDGRFSDRPGTASSPYLQIPTLTSAPPYAPTYPHAQPPSAGAQLSFSPHPPRSSHPAEIYQQHPGTAPSSGRPGTGILQHQQQQSMPLHSGPYQSSHGSSGHSSRLTGNSSQHSMGRVTHQQIQEIYGNSGATQESPFSYHPPPTATQPPPTQYSFGSGVPDYGVQSHGFQPDLDVRKRKTEELDSDVYDMERRKGQKTELGKVATGVFYPGRAERRNSLAISSLITGDGQTQIQPPPEHGAMAPDYGNGYYQDNGEPGISDQHNMASYTFGNVNGPDYGYNAGAQPSYMLEEQQQQQQQHLQAQPHGAPGKPGHHAMDVKARALLDNGGYDV</sequence>
<dbReference type="GO" id="GO:0008270">
    <property type="term" value="F:zinc ion binding"/>
    <property type="evidence" value="ECO:0007669"/>
    <property type="project" value="UniProtKB-KW"/>
</dbReference>
<evidence type="ECO:0000256" key="3">
    <source>
        <dbReference type="ARBA" id="ARBA00022737"/>
    </source>
</evidence>
<feature type="compositionally biased region" description="Low complexity" evidence="8">
    <location>
        <begin position="740"/>
        <end position="751"/>
    </location>
</feature>
<dbReference type="InterPro" id="IPR013087">
    <property type="entry name" value="Znf_C2H2_type"/>
</dbReference>
<feature type="compositionally biased region" description="Polar residues" evidence="8">
    <location>
        <begin position="28"/>
        <end position="45"/>
    </location>
</feature>
<evidence type="ECO:0000256" key="4">
    <source>
        <dbReference type="ARBA" id="ARBA00022771"/>
    </source>
</evidence>
<dbReference type="GO" id="GO:0005634">
    <property type="term" value="C:nucleus"/>
    <property type="evidence" value="ECO:0007669"/>
    <property type="project" value="UniProtKB-SubCell"/>
</dbReference>
<feature type="region of interest" description="Disordered" evidence="8">
    <location>
        <begin position="313"/>
        <end position="564"/>
    </location>
</feature>
<dbReference type="SMART" id="SM00355">
    <property type="entry name" value="ZnF_C2H2"/>
    <property type="match status" value="2"/>
</dbReference>
<evidence type="ECO:0000256" key="6">
    <source>
        <dbReference type="ARBA" id="ARBA00023242"/>
    </source>
</evidence>
<gene>
    <name evidence="10" type="ORF">FFLO_06683</name>
</gene>
<dbReference type="InterPro" id="IPR051059">
    <property type="entry name" value="VerF-like"/>
</dbReference>
<evidence type="ECO:0000313" key="11">
    <source>
        <dbReference type="Proteomes" id="UP000812966"/>
    </source>
</evidence>
<comment type="caution">
    <text evidence="10">The sequence shown here is derived from an EMBL/GenBank/DDBJ whole genome shotgun (WGS) entry which is preliminary data.</text>
</comment>
<feature type="region of interest" description="Disordered" evidence="8">
    <location>
        <begin position="738"/>
        <end position="762"/>
    </location>
</feature>
<dbReference type="Pfam" id="PF00096">
    <property type="entry name" value="zf-C2H2"/>
    <property type="match status" value="2"/>
</dbReference>
<accession>A0A8K0JEF8</accession>
<dbReference type="Proteomes" id="UP000812966">
    <property type="component" value="Unassembled WGS sequence"/>
</dbReference>
<evidence type="ECO:0000259" key="9">
    <source>
        <dbReference type="PROSITE" id="PS50157"/>
    </source>
</evidence>
<feature type="compositionally biased region" description="Polar residues" evidence="8">
    <location>
        <begin position="551"/>
        <end position="564"/>
    </location>
</feature>
<evidence type="ECO:0000313" key="10">
    <source>
        <dbReference type="EMBL" id="KAG7527696.1"/>
    </source>
</evidence>
<feature type="region of interest" description="Disordered" evidence="8">
    <location>
        <begin position="577"/>
        <end position="600"/>
    </location>
</feature>
<dbReference type="PANTHER" id="PTHR40626:SF32">
    <property type="entry name" value="ZINC FINGER PROTEIN RST2"/>
    <property type="match status" value="1"/>
</dbReference>
<dbReference type="PANTHER" id="PTHR40626">
    <property type="entry name" value="MIP31509P"/>
    <property type="match status" value="1"/>
</dbReference>
<keyword evidence="6" id="KW-0539">Nucleus</keyword>
<keyword evidence="2" id="KW-0479">Metal-binding</keyword>
<protein>
    <recommendedName>
        <fullName evidence="9">C2H2-type domain-containing protein</fullName>
    </recommendedName>
</protein>
<evidence type="ECO:0000256" key="7">
    <source>
        <dbReference type="PROSITE-ProRule" id="PRU00042"/>
    </source>
</evidence>
<evidence type="ECO:0000256" key="1">
    <source>
        <dbReference type="ARBA" id="ARBA00004123"/>
    </source>
</evidence>